<sequence length="61" mass="6647">MFLGDVHGSDKTAISGSINVSQAGMITWATVTVGLYFHMPIVQTSDRHENHATWCPVELST</sequence>
<evidence type="ECO:0000313" key="1">
    <source>
        <dbReference type="EMBL" id="KAG0569723.1"/>
    </source>
</evidence>
<reference evidence="1 2" key="1">
    <citation type="submission" date="2020-06" db="EMBL/GenBank/DDBJ databases">
        <title>WGS assembly of Ceratodon purpureus strain R40.</title>
        <authorList>
            <person name="Carey S.B."/>
            <person name="Jenkins J."/>
            <person name="Shu S."/>
            <person name="Lovell J.T."/>
            <person name="Sreedasyam A."/>
            <person name="Maumus F."/>
            <person name="Tiley G.P."/>
            <person name="Fernandez-Pozo N."/>
            <person name="Barry K."/>
            <person name="Chen C."/>
            <person name="Wang M."/>
            <person name="Lipzen A."/>
            <person name="Daum C."/>
            <person name="Saski C.A."/>
            <person name="Payton A.C."/>
            <person name="Mcbreen J.C."/>
            <person name="Conrad R.E."/>
            <person name="Kollar L.M."/>
            <person name="Olsson S."/>
            <person name="Huttunen S."/>
            <person name="Landis J.B."/>
            <person name="Wickett N.J."/>
            <person name="Johnson M.G."/>
            <person name="Rensing S.A."/>
            <person name="Grimwood J."/>
            <person name="Schmutz J."/>
            <person name="Mcdaniel S.F."/>
        </authorList>
    </citation>
    <scope>NUCLEOTIDE SEQUENCE [LARGE SCALE GENOMIC DNA]</scope>
    <source>
        <strain evidence="1 2">R40</strain>
    </source>
</reference>
<accession>A0A8T0HDV6</accession>
<name>A0A8T0HDV6_CERPU</name>
<organism evidence="1 2">
    <name type="scientific">Ceratodon purpureus</name>
    <name type="common">Fire moss</name>
    <name type="synonym">Dicranum purpureum</name>
    <dbReference type="NCBI Taxonomy" id="3225"/>
    <lineage>
        <taxon>Eukaryota</taxon>
        <taxon>Viridiplantae</taxon>
        <taxon>Streptophyta</taxon>
        <taxon>Embryophyta</taxon>
        <taxon>Bryophyta</taxon>
        <taxon>Bryophytina</taxon>
        <taxon>Bryopsida</taxon>
        <taxon>Dicranidae</taxon>
        <taxon>Pseudoditrichales</taxon>
        <taxon>Ditrichaceae</taxon>
        <taxon>Ceratodon</taxon>
    </lineage>
</organism>
<keyword evidence="2" id="KW-1185">Reference proteome</keyword>
<dbReference type="AlphaFoldDB" id="A0A8T0HDV6"/>
<protein>
    <submittedName>
        <fullName evidence="1">Uncharacterized protein</fullName>
    </submittedName>
</protein>
<proteinExistence type="predicted"/>
<dbReference type="Proteomes" id="UP000822688">
    <property type="component" value="Chromosome 6"/>
</dbReference>
<dbReference type="EMBL" id="CM026427">
    <property type="protein sequence ID" value="KAG0569723.1"/>
    <property type="molecule type" value="Genomic_DNA"/>
</dbReference>
<comment type="caution">
    <text evidence="1">The sequence shown here is derived from an EMBL/GenBank/DDBJ whole genome shotgun (WGS) entry which is preliminary data.</text>
</comment>
<evidence type="ECO:0000313" key="2">
    <source>
        <dbReference type="Proteomes" id="UP000822688"/>
    </source>
</evidence>
<gene>
    <name evidence="1" type="ORF">KC19_6G111500</name>
</gene>